<dbReference type="Proteomes" id="UP000726136">
    <property type="component" value="Unassembled WGS sequence"/>
</dbReference>
<dbReference type="EMBL" id="SCLC01000499">
    <property type="protein sequence ID" value="MBF4436964.1"/>
    <property type="molecule type" value="Genomic_DNA"/>
</dbReference>
<proteinExistence type="predicted"/>
<dbReference type="Proteomes" id="UP000786185">
    <property type="component" value="Unassembled WGS sequence"/>
</dbReference>
<dbReference type="RefSeq" id="WP_194663899.1">
    <property type="nucleotide sequence ID" value="NZ_RDPI01000019.1"/>
</dbReference>
<name>A0AAW4BJF7_VIBAN</name>
<organism evidence="2 4">
    <name type="scientific">Vibrio anguillarum</name>
    <name type="common">Listonella anguillarum</name>
    <dbReference type="NCBI Taxonomy" id="55601"/>
    <lineage>
        <taxon>Bacteria</taxon>
        <taxon>Pseudomonadati</taxon>
        <taxon>Pseudomonadota</taxon>
        <taxon>Gammaproteobacteria</taxon>
        <taxon>Vibrionales</taxon>
        <taxon>Vibrionaceae</taxon>
        <taxon>Vibrio</taxon>
    </lineage>
</organism>
<reference evidence="2 3" key="1">
    <citation type="journal article" date="2021" name="PeerJ">
        <title>Analysis of 44 Vibrio anguillarum genomes reveals high genetic diversity.</title>
        <authorList>
            <person name="Hansen M.J."/>
            <person name="Dalsgaard I."/>
        </authorList>
    </citation>
    <scope>NUCLEOTIDE SEQUENCE</scope>
    <source>
        <strain evidence="1 3">040915-1/1B</strain>
        <strain evidence="2">850617-1/1</strain>
    </source>
</reference>
<evidence type="ECO:0000313" key="3">
    <source>
        <dbReference type="Proteomes" id="UP000726136"/>
    </source>
</evidence>
<dbReference type="EMBL" id="RDPI01000019">
    <property type="protein sequence ID" value="MBF4374442.1"/>
    <property type="molecule type" value="Genomic_DNA"/>
</dbReference>
<protein>
    <submittedName>
        <fullName evidence="2">Uncharacterized protein</fullName>
    </submittedName>
</protein>
<comment type="caution">
    <text evidence="2">The sequence shown here is derived from an EMBL/GenBank/DDBJ whole genome shotgun (WGS) entry which is preliminary data.</text>
</comment>
<evidence type="ECO:0000313" key="1">
    <source>
        <dbReference type="EMBL" id="MBF4374442.1"/>
    </source>
</evidence>
<evidence type="ECO:0000313" key="4">
    <source>
        <dbReference type="Proteomes" id="UP000786185"/>
    </source>
</evidence>
<gene>
    <name evidence="1" type="ORF">EAY46_15340</name>
    <name evidence="2" type="ORF">ERJ77_21230</name>
</gene>
<keyword evidence="3" id="KW-1185">Reference proteome</keyword>
<sequence length="208" mass="23603">MINSDQFEPSGLGERPLNDDEIEVLCDITGLSPKNLASTLEVTASSCLLKQLVSYSELSNYIKPLYDALFQIKGINNNVEIDDHISSLRQCHYYESTAFIALMDNVKQLKLVPTFPSGKNSKQFSVDIWRLAHGNLVTPLTAAIIEHYQFEILLEQPSENPQIQQSIKSLSKCLQLQKQRKVELRSLGKVLVASYRNAFRSIHHSRKR</sequence>
<accession>A0AAW4BJF7</accession>
<dbReference type="AlphaFoldDB" id="A0AAW4BJF7"/>
<evidence type="ECO:0000313" key="2">
    <source>
        <dbReference type="EMBL" id="MBF4436964.1"/>
    </source>
</evidence>